<evidence type="ECO:0000313" key="4">
    <source>
        <dbReference type="EMBL" id="QPG74094.1"/>
    </source>
</evidence>
<dbReference type="PANTHER" id="PTHR11364:SF27">
    <property type="entry name" value="SULFURTRANSFERASE"/>
    <property type="match status" value="1"/>
</dbReference>
<dbReference type="GO" id="GO:0004792">
    <property type="term" value="F:thiosulfate-cyanide sulfurtransferase activity"/>
    <property type="evidence" value="ECO:0007669"/>
    <property type="project" value="TreeGrafter"/>
</dbReference>
<dbReference type="GO" id="GO:0005739">
    <property type="term" value="C:mitochondrion"/>
    <property type="evidence" value="ECO:0007669"/>
    <property type="project" value="TreeGrafter"/>
</dbReference>
<dbReference type="SUPFAM" id="SSF52821">
    <property type="entry name" value="Rhodanese/Cell cycle control phosphatase"/>
    <property type="match status" value="1"/>
</dbReference>
<dbReference type="RefSeq" id="XP_038777659.1">
    <property type="nucleotide sequence ID" value="XM_038921731.1"/>
</dbReference>
<keyword evidence="2" id="KW-0677">Repeat</keyword>
<reference evidence="4" key="1">
    <citation type="submission" date="2020-10" db="EMBL/GenBank/DDBJ databases">
        <authorList>
            <person name="Roach M.J.R."/>
        </authorList>
    </citation>
    <scope>NUCLEOTIDE SEQUENCE</scope>
    <source>
        <strain evidence="4">CBS 1945</strain>
    </source>
</reference>
<evidence type="ECO:0000259" key="3">
    <source>
        <dbReference type="PROSITE" id="PS50206"/>
    </source>
</evidence>
<protein>
    <recommendedName>
        <fullName evidence="3">Rhodanese domain-containing protein</fullName>
    </recommendedName>
</protein>
<organism evidence="4 5">
    <name type="scientific">Eeniella nana</name>
    <name type="common">Yeast</name>
    <name type="synonym">Brettanomyces nanus</name>
    <dbReference type="NCBI Taxonomy" id="13502"/>
    <lineage>
        <taxon>Eukaryota</taxon>
        <taxon>Fungi</taxon>
        <taxon>Dikarya</taxon>
        <taxon>Ascomycota</taxon>
        <taxon>Saccharomycotina</taxon>
        <taxon>Pichiomycetes</taxon>
        <taxon>Pichiales</taxon>
        <taxon>Pichiaceae</taxon>
        <taxon>Brettanomyces</taxon>
    </lineage>
</organism>
<dbReference type="Proteomes" id="UP000662931">
    <property type="component" value="Chromosome 1"/>
</dbReference>
<dbReference type="AlphaFoldDB" id="A0A875S4A3"/>
<dbReference type="Gene3D" id="3.40.250.10">
    <property type="entry name" value="Rhodanese-like domain"/>
    <property type="match status" value="1"/>
</dbReference>
<evidence type="ECO:0000256" key="1">
    <source>
        <dbReference type="ARBA" id="ARBA00022679"/>
    </source>
</evidence>
<evidence type="ECO:0000313" key="5">
    <source>
        <dbReference type="Proteomes" id="UP000662931"/>
    </source>
</evidence>
<gene>
    <name evidence="4" type="ORF">FOA43_001415</name>
</gene>
<name>A0A875S4A3_EENNA</name>
<accession>A0A875S4A3</accession>
<sequence length="216" mass="23812">MTSRGSFSVCRAAWMFEVFGHDPEKLFILNSYPSYKQSFSDPNLVMVVHEMRNRLRTDIVFKPSPHKATKYTASFDASKVVSYEQLLDLAEQGRIGKDYTLIDARSNDRFTGAAAEPRPGLSSGHVPGAINIPFEELLTPTKSFLSSVTLGHVIAKRSIDPSKPIIVMCGTGVTACVVRTGLILAGFSPENIAVYDGSWTEWAQRAPKDLIVKTKN</sequence>
<feature type="domain" description="Rhodanese" evidence="3">
    <location>
        <begin position="95"/>
        <end position="211"/>
    </location>
</feature>
<keyword evidence="1" id="KW-0808">Transferase</keyword>
<dbReference type="InterPro" id="IPR036873">
    <property type="entry name" value="Rhodanese-like_dom_sf"/>
</dbReference>
<dbReference type="PROSITE" id="PS50206">
    <property type="entry name" value="RHODANESE_3"/>
    <property type="match status" value="1"/>
</dbReference>
<dbReference type="FunFam" id="3.40.250.10:FF:000001">
    <property type="entry name" value="Sulfurtransferase"/>
    <property type="match status" value="1"/>
</dbReference>
<dbReference type="GeneID" id="62194816"/>
<dbReference type="EMBL" id="CP064812">
    <property type="protein sequence ID" value="QPG74094.1"/>
    <property type="molecule type" value="Genomic_DNA"/>
</dbReference>
<dbReference type="OrthoDB" id="270167at2759"/>
<dbReference type="InterPro" id="IPR001763">
    <property type="entry name" value="Rhodanese-like_dom"/>
</dbReference>
<dbReference type="PANTHER" id="PTHR11364">
    <property type="entry name" value="THIOSULFATE SULFERTANSFERASE"/>
    <property type="match status" value="1"/>
</dbReference>
<keyword evidence="5" id="KW-1185">Reference proteome</keyword>
<proteinExistence type="predicted"/>
<dbReference type="KEGG" id="bnn:FOA43_001415"/>
<dbReference type="CDD" id="cd01449">
    <property type="entry name" value="TST_Repeat_2"/>
    <property type="match status" value="1"/>
</dbReference>
<dbReference type="SMART" id="SM00450">
    <property type="entry name" value="RHOD"/>
    <property type="match status" value="1"/>
</dbReference>
<dbReference type="Pfam" id="PF00581">
    <property type="entry name" value="Rhodanese"/>
    <property type="match status" value="1"/>
</dbReference>
<dbReference type="InterPro" id="IPR045078">
    <property type="entry name" value="TST/MPST-like"/>
</dbReference>
<evidence type="ECO:0000256" key="2">
    <source>
        <dbReference type="ARBA" id="ARBA00022737"/>
    </source>
</evidence>